<protein>
    <submittedName>
        <fullName evidence="1">1503_t:CDS:1</fullName>
    </submittedName>
</protein>
<feature type="non-terminal residue" evidence="1">
    <location>
        <position position="346"/>
    </location>
</feature>
<dbReference type="EMBL" id="CAJVPT010046929">
    <property type="protein sequence ID" value="CAG8739072.1"/>
    <property type="molecule type" value="Genomic_DNA"/>
</dbReference>
<proteinExistence type="predicted"/>
<evidence type="ECO:0000313" key="1">
    <source>
        <dbReference type="EMBL" id="CAG8739072.1"/>
    </source>
</evidence>
<dbReference type="Proteomes" id="UP000789525">
    <property type="component" value="Unassembled WGS sequence"/>
</dbReference>
<reference evidence="1" key="1">
    <citation type="submission" date="2021-06" db="EMBL/GenBank/DDBJ databases">
        <authorList>
            <person name="Kallberg Y."/>
            <person name="Tangrot J."/>
            <person name="Rosling A."/>
        </authorList>
    </citation>
    <scope>NUCLEOTIDE SEQUENCE</scope>
    <source>
        <strain evidence="1">CL356</strain>
    </source>
</reference>
<sequence>TDIKEKASKGNVKALVLNPKEPASIPYFYRSLNAALSLRFPLNTPGDPYLPSGSSPSALPMTNALVSCISLLPIAPNPIPMPLERLDLSSSYLPILYETHITTLAVIQRILPLFRVATGRQGVGKSRHASTQTSVIVLVPAVASRIGVAFDGARAMATAGLVKGLEVLRREIGDRTKVVLLDVGSIADPTKESNSGTIPSEQGTGDEPDIVTLTKAWSASERHAYASAYETALVHSSTISSSSPSKRHRKRHAFATAMASSLATIPYSTIMEKHLSLLERLSDQLQQSPHDSHSTSLPPSQHESVVRNKQRANPAGRPLAMIDGEERAASTAPASSASGGSRRESV</sequence>
<accession>A0ACA9Q771</accession>
<evidence type="ECO:0000313" key="2">
    <source>
        <dbReference type="Proteomes" id="UP000789525"/>
    </source>
</evidence>
<comment type="caution">
    <text evidence="1">The sequence shown here is derived from an EMBL/GenBank/DDBJ whole genome shotgun (WGS) entry which is preliminary data.</text>
</comment>
<gene>
    <name evidence="1" type="ORF">ACOLOM_LOCUS12069</name>
</gene>
<feature type="non-terminal residue" evidence="1">
    <location>
        <position position="1"/>
    </location>
</feature>
<keyword evidence="2" id="KW-1185">Reference proteome</keyword>
<organism evidence="1 2">
    <name type="scientific">Acaulospora colombiana</name>
    <dbReference type="NCBI Taxonomy" id="27376"/>
    <lineage>
        <taxon>Eukaryota</taxon>
        <taxon>Fungi</taxon>
        <taxon>Fungi incertae sedis</taxon>
        <taxon>Mucoromycota</taxon>
        <taxon>Glomeromycotina</taxon>
        <taxon>Glomeromycetes</taxon>
        <taxon>Diversisporales</taxon>
        <taxon>Acaulosporaceae</taxon>
        <taxon>Acaulospora</taxon>
    </lineage>
</organism>
<name>A0ACA9Q771_9GLOM</name>